<gene>
    <name evidence="5" type="ORF">C4617_04350</name>
</gene>
<feature type="domain" description="GGDEF" evidence="4">
    <location>
        <begin position="127"/>
        <end position="260"/>
    </location>
</feature>
<protein>
    <recommendedName>
        <fullName evidence="1">diguanylate cyclase</fullName>
        <ecNumber evidence="1">2.7.7.65</ecNumber>
    </recommendedName>
</protein>
<accession>A0A2T4VWS9</accession>
<dbReference type="InterPro" id="IPR029787">
    <property type="entry name" value="Nucleotide_cyclase"/>
</dbReference>
<dbReference type="Pfam" id="PF00990">
    <property type="entry name" value="GGDEF"/>
    <property type="match status" value="1"/>
</dbReference>
<evidence type="ECO:0000259" key="4">
    <source>
        <dbReference type="PROSITE" id="PS50887"/>
    </source>
</evidence>
<keyword evidence="3" id="KW-0812">Transmembrane</keyword>
<comment type="caution">
    <text evidence="5">The sequence shown here is derived from an EMBL/GenBank/DDBJ whole genome shotgun (WGS) entry which is preliminary data.</text>
</comment>
<dbReference type="SMART" id="SM00267">
    <property type="entry name" value="GGDEF"/>
    <property type="match status" value="1"/>
</dbReference>
<evidence type="ECO:0000256" key="3">
    <source>
        <dbReference type="SAM" id="Phobius"/>
    </source>
</evidence>
<feature type="transmembrane region" description="Helical" evidence="3">
    <location>
        <begin position="69"/>
        <end position="90"/>
    </location>
</feature>
<dbReference type="InterPro" id="IPR050469">
    <property type="entry name" value="Diguanylate_Cyclase"/>
</dbReference>
<evidence type="ECO:0000256" key="1">
    <source>
        <dbReference type="ARBA" id="ARBA00012528"/>
    </source>
</evidence>
<organism evidence="5 6">
    <name type="scientific">Candidatus Liberibacter europaeus</name>
    <dbReference type="NCBI Taxonomy" id="744859"/>
    <lineage>
        <taxon>Bacteria</taxon>
        <taxon>Pseudomonadati</taxon>
        <taxon>Pseudomonadota</taxon>
        <taxon>Alphaproteobacteria</taxon>
        <taxon>Hyphomicrobiales</taxon>
        <taxon>Rhizobiaceae</taxon>
        <taxon>Liberibacter</taxon>
    </lineage>
</organism>
<dbReference type="CDD" id="cd01949">
    <property type="entry name" value="GGDEF"/>
    <property type="match status" value="1"/>
</dbReference>
<evidence type="ECO:0000313" key="6">
    <source>
        <dbReference type="Proteomes" id="UP000240811"/>
    </source>
</evidence>
<keyword evidence="3" id="KW-1133">Transmembrane helix</keyword>
<dbReference type="Proteomes" id="UP000240811">
    <property type="component" value="Unassembled WGS sequence"/>
</dbReference>
<dbReference type="SUPFAM" id="SSF55073">
    <property type="entry name" value="Nucleotide cyclase"/>
    <property type="match status" value="1"/>
</dbReference>
<dbReference type="PANTHER" id="PTHR45138">
    <property type="entry name" value="REGULATORY COMPONENTS OF SENSORY TRANSDUCTION SYSTEM"/>
    <property type="match status" value="1"/>
</dbReference>
<comment type="catalytic activity">
    <reaction evidence="2">
        <text>2 GTP = 3',3'-c-di-GMP + 2 diphosphate</text>
        <dbReference type="Rhea" id="RHEA:24898"/>
        <dbReference type="ChEBI" id="CHEBI:33019"/>
        <dbReference type="ChEBI" id="CHEBI:37565"/>
        <dbReference type="ChEBI" id="CHEBI:58805"/>
        <dbReference type="EC" id="2.7.7.65"/>
    </reaction>
</comment>
<dbReference type="Gene3D" id="3.30.70.270">
    <property type="match status" value="1"/>
</dbReference>
<dbReference type="PANTHER" id="PTHR45138:SF9">
    <property type="entry name" value="DIGUANYLATE CYCLASE DGCM-RELATED"/>
    <property type="match status" value="1"/>
</dbReference>
<dbReference type="InterPro" id="IPR000160">
    <property type="entry name" value="GGDEF_dom"/>
</dbReference>
<dbReference type="PROSITE" id="PS50887">
    <property type="entry name" value="GGDEF"/>
    <property type="match status" value="1"/>
</dbReference>
<dbReference type="NCBIfam" id="TIGR00254">
    <property type="entry name" value="GGDEF"/>
    <property type="match status" value="1"/>
</dbReference>
<sequence length="261" mass="29659">MKKYVKYILRMWLRHEKNVDSFSPSYFMIYFTVLFTAFIVIIIFIANITLFYVYFIPLYDIEYILAEDIALIVFAVIISLFVGYISGLILKELFISYSKISKLSRIDCLSGLLNHSAFISNIGSYSGKLSIVFFDIDCFKQINDNFGHSIGDKVITFFSHQLVLIFSKPMFVGRLGGEEFAAAAIGYSEKEAAILADNLRKVIENSCINISYKQSINITISAGVAERFNKEPISIILHQSDQALYVAKKSGRNRVICFSEI</sequence>
<feature type="transmembrane region" description="Helical" evidence="3">
    <location>
        <begin position="27"/>
        <end position="57"/>
    </location>
</feature>
<name>A0A2T4VWS9_9HYPH</name>
<dbReference type="EC" id="2.7.7.65" evidence="1"/>
<keyword evidence="3" id="KW-0472">Membrane</keyword>
<evidence type="ECO:0000256" key="2">
    <source>
        <dbReference type="ARBA" id="ARBA00034247"/>
    </source>
</evidence>
<evidence type="ECO:0000313" key="5">
    <source>
        <dbReference type="EMBL" id="PTL86245.1"/>
    </source>
</evidence>
<dbReference type="AlphaFoldDB" id="A0A2T4VWS9"/>
<dbReference type="GO" id="GO:0052621">
    <property type="term" value="F:diguanylate cyclase activity"/>
    <property type="evidence" value="ECO:0007669"/>
    <property type="project" value="UniProtKB-EC"/>
</dbReference>
<dbReference type="EMBL" id="PSQJ01000005">
    <property type="protein sequence ID" value="PTL86245.1"/>
    <property type="molecule type" value="Genomic_DNA"/>
</dbReference>
<proteinExistence type="predicted"/>
<reference evidence="6" key="1">
    <citation type="submission" date="2018-02" db="EMBL/GenBank/DDBJ databases">
        <title>Genome sequence of Candidatus Liberibacter europaeus.</title>
        <authorList>
            <person name="Frampton R.A."/>
            <person name="Thompson S.M."/>
            <person name="David C."/>
            <person name="Addison S.M."/>
            <person name="Smith G.R."/>
        </authorList>
    </citation>
    <scope>NUCLEOTIDE SEQUENCE [LARGE SCALE GENOMIC DNA]</scope>
</reference>
<dbReference type="InterPro" id="IPR043128">
    <property type="entry name" value="Rev_trsase/Diguanyl_cyclase"/>
</dbReference>